<proteinExistence type="inferred from homology"/>
<comment type="function">
    <text evidence="8">Catalyzes the phosphorylation of L-fuculose.</text>
</comment>
<keyword evidence="4 8" id="KW-0418">Kinase</keyword>
<dbReference type="InterPro" id="IPR043129">
    <property type="entry name" value="ATPase_NBD"/>
</dbReference>
<dbReference type="Gene3D" id="3.30.420.40">
    <property type="match status" value="2"/>
</dbReference>
<dbReference type="UniPathway" id="UPA00563">
    <property type="reaction ID" value="UER00625"/>
</dbReference>
<dbReference type="PANTHER" id="PTHR43095">
    <property type="entry name" value="SUGAR KINASE"/>
    <property type="match status" value="1"/>
</dbReference>
<dbReference type="AlphaFoldDB" id="A0A8B3TA67"/>
<dbReference type="PANTHER" id="PTHR43095:SF5">
    <property type="entry name" value="XYLULOSE KINASE"/>
    <property type="match status" value="1"/>
</dbReference>
<dbReference type="EC" id="2.7.1.51" evidence="8 9"/>
<dbReference type="GO" id="GO:0008737">
    <property type="term" value="F:L-fuculokinase activity"/>
    <property type="evidence" value="ECO:0007669"/>
    <property type="project" value="UniProtKB-UniRule"/>
</dbReference>
<comment type="catalytic activity">
    <reaction evidence="8">
        <text>L-fuculose + ATP = L-fuculose 1-phosphate + ADP + H(+)</text>
        <dbReference type="Rhea" id="RHEA:12376"/>
        <dbReference type="ChEBI" id="CHEBI:15378"/>
        <dbReference type="ChEBI" id="CHEBI:17617"/>
        <dbReference type="ChEBI" id="CHEBI:30616"/>
        <dbReference type="ChEBI" id="CHEBI:57846"/>
        <dbReference type="ChEBI" id="CHEBI:456216"/>
        <dbReference type="EC" id="2.7.1.51"/>
    </reaction>
</comment>
<evidence type="ECO:0000256" key="4">
    <source>
        <dbReference type="ARBA" id="ARBA00022777"/>
    </source>
</evidence>
<evidence type="ECO:0000256" key="6">
    <source>
        <dbReference type="ARBA" id="ARBA00023253"/>
    </source>
</evidence>
<dbReference type="Pfam" id="PF00370">
    <property type="entry name" value="FGGY_N"/>
    <property type="match status" value="1"/>
</dbReference>
<keyword evidence="7 8" id="KW-0119">Carbohydrate metabolism</keyword>
<gene>
    <name evidence="8" type="primary">fucK</name>
    <name evidence="13" type="ORF">EIG79_06385</name>
</gene>
<evidence type="ECO:0000313" key="13">
    <source>
        <dbReference type="EMBL" id="RZN59232.1"/>
    </source>
</evidence>
<feature type="domain" description="Carbohydrate kinase FGGY C-terminal" evidence="12">
    <location>
        <begin position="260"/>
        <end position="445"/>
    </location>
</feature>
<evidence type="ECO:0000256" key="5">
    <source>
        <dbReference type="ARBA" id="ARBA00022840"/>
    </source>
</evidence>
<dbReference type="RefSeq" id="WP_130238756.1">
    <property type="nucleotide sequence ID" value="NZ_RQXS01000024.1"/>
</dbReference>
<evidence type="ECO:0000259" key="12">
    <source>
        <dbReference type="Pfam" id="PF02782"/>
    </source>
</evidence>
<evidence type="ECO:0000256" key="8">
    <source>
        <dbReference type="HAMAP-Rule" id="MF_00986"/>
    </source>
</evidence>
<dbReference type="GO" id="GO:0005524">
    <property type="term" value="F:ATP binding"/>
    <property type="evidence" value="ECO:0007669"/>
    <property type="project" value="UniProtKB-UniRule"/>
</dbReference>
<dbReference type="InterPro" id="IPR013450">
    <property type="entry name" value="Fuculokinase"/>
</dbReference>
<dbReference type="Proteomes" id="UP000294229">
    <property type="component" value="Unassembled WGS sequence"/>
</dbReference>
<dbReference type="EMBL" id="RQXS01000024">
    <property type="protein sequence ID" value="RZN59232.1"/>
    <property type="molecule type" value="Genomic_DNA"/>
</dbReference>
<evidence type="ECO:0000256" key="7">
    <source>
        <dbReference type="ARBA" id="ARBA00023277"/>
    </source>
</evidence>
<name>A0A8B3TA67_AVIPA</name>
<comment type="pathway">
    <text evidence="8">Carbohydrate degradation; L-fucose degradation; L-lactaldehyde and glycerone phosphate from L-fucose: step 2/3.</text>
</comment>
<evidence type="ECO:0000313" key="14">
    <source>
        <dbReference type="Proteomes" id="UP000294229"/>
    </source>
</evidence>
<dbReference type="InterPro" id="IPR018485">
    <property type="entry name" value="FGGY_C"/>
</dbReference>
<evidence type="ECO:0000256" key="9">
    <source>
        <dbReference type="NCBIfam" id="TIGR02628"/>
    </source>
</evidence>
<dbReference type="CDD" id="cd07773">
    <property type="entry name" value="ASKHA_NBD_FGGY_FK"/>
    <property type="match status" value="1"/>
</dbReference>
<dbReference type="PROSITE" id="PS00933">
    <property type="entry name" value="FGGY_KINASES_1"/>
    <property type="match status" value="1"/>
</dbReference>
<dbReference type="InterPro" id="IPR018483">
    <property type="entry name" value="Carb_kinase_FGGY_CS"/>
</dbReference>
<dbReference type="PIRSF" id="PIRSF000538">
    <property type="entry name" value="GlpK"/>
    <property type="match status" value="1"/>
</dbReference>
<keyword evidence="6 8" id="KW-0294">Fucose metabolism</keyword>
<dbReference type="HAMAP" id="MF_00986">
    <property type="entry name" value="Fuculokinase"/>
    <property type="match status" value="1"/>
</dbReference>
<dbReference type="InterPro" id="IPR018484">
    <property type="entry name" value="FGGY_N"/>
</dbReference>
<organism evidence="13 14">
    <name type="scientific">Avibacterium paragallinarum</name>
    <name type="common">Haemophilus gallinarum</name>
    <dbReference type="NCBI Taxonomy" id="728"/>
    <lineage>
        <taxon>Bacteria</taxon>
        <taxon>Pseudomonadati</taxon>
        <taxon>Pseudomonadota</taxon>
        <taxon>Gammaproteobacteria</taxon>
        <taxon>Pasteurellales</taxon>
        <taxon>Pasteurellaceae</taxon>
        <taxon>Avibacterium</taxon>
    </lineage>
</organism>
<keyword evidence="5 8" id="KW-0067">ATP-binding</keyword>
<dbReference type="InterPro" id="IPR050406">
    <property type="entry name" value="FGGY_Carb_Kinase"/>
</dbReference>
<evidence type="ECO:0000256" key="10">
    <source>
        <dbReference type="RuleBase" id="RU003733"/>
    </source>
</evidence>
<dbReference type="InterPro" id="IPR000577">
    <property type="entry name" value="Carb_kinase_FGGY"/>
</dbReference>
<keyword evidence="2 8" id="KW-0808">Transferase</keyword>
<evidence type="ECO:0000259" key="11">
    <source>
        <dbReference type="Pfam" id="PF00370"/>
    </source>
</evidence>
<keyword evidence="3 8" id="KW-0547">Nucleotide-binding</keyword>
<evidence type="ECO:0000256" key="3">
    <source>
        <dbReference type="ARBA" id="ARBA00022741"/>
    </source>
</evidence>
<feature type="domain" description="Carbohydrate kinase FGGY N-terminal" evidence="11">
    <location>
        <begin position="4"/>
        <end position="250"/>
    </location>
</feature>
<comment type="cofactor">
    <cofactor evidence="8">
        <name>a divalent metal cation</name>
        <dbReference type="ChEBI" id="CHEBI:60240"/>
    </cofactor>
</comment>
<protein>
    <recommendedName>
        <fullName evidence="8 9">L-fuculokinase</fullName>
        <ecNumber evidence="8 9">2.7.1.51</ecNumber>
    </recommendedName>
    <alternativeName>
        <fullName evidence="8">L-fuculose kinase</fullName>
    </alternativeName>
</protein>
<dbReference type="NCBIfam" id="TIGR02628">
    <property type="entry name" value="fuculo_kin_coli"/>
    <property type="match status" value="1"/>
</dbReference>
<evidence type="ECO:0000256" key="1">
    <source>
        <dbReference type="ARBA" id="ARBA00009156"/>
    </source>
</evidence>
<accession>A0A8B3TA67</accession>
<comment type="similarity">
    <text evidence="1 8 10">Belongs to the FGGY kinase family.</text>
</comment>
<dbReference type="PROSITE" id="PS00445">
    <property type="entry name" value="FGGY_KINASES_2"/>
    <property type="match status" value="1"/>
</dbReference>
<dbReference type="Pfam" id="PF02782">
    <property type="entry name" value="FGGY_C"/>
    <property type="match status" value="1"/>
</dbReference>
<reference evidence="13 14" key="1">
    <citation type="submission" date="2018-11" db="EMBL/GenBank/DDBJ databases">
        <title>Sequencing Av. paragallinarum serogroups.</title>
        <authorList>
            <person name="Hellmuth J.E."/>
            <person name="Boucher C.E."/>
            <person name="Cason E.D."/>
        </authorList>
    </citation>
    <scope>NUCLEOTIDE SEQUENCE [LARGE SCALE GENOMIC DNA]</scope>
    <source>
        <strain evidence="13 14">SA-3</strain>
    </source>
</reference>
<dbReference type="SUPFAM" id="SSF53067">
    <property type="entry name" value="Actin-like ATPase domain"/>
    <property type="match status" value="2"/>
</dbReference>
<dbReference type="GO" id="GO:0042355">
    <property type="term" value="P:L-fucose catabolic process"/>
    <property type="evidence" value="ECO:0007669"/>
    <property type="project" value="UniProtKB-UniRule"/>
</dbReference>
<comment type="caution">
    <text evidence="13">The sequence shown here is derived from an EMBL/GenBank/DDBJ whole genome shotgun (WGS) entry which is preliminary data.</text>
</comment>
<evidence type="ECO:0000256" key="2">
    <source>
        <dbReference type="ARBA" id="ARBA00022679"/>
    </source>
</evidence>
<sequence>MTIALIFDCGATNLRTIAIDQNGKMLAAHHQPNRTQPDPHYPHFYIWDMDEIWQKLLFCAEQTLAQLEQSHSLAEVVGIGVTTFGVDGTAFDAQGKPLYPIISWQCPRTIPVMERLSHYLDVQTLYQRNGIGQYSFNTLFKLLWLKENEPDIFQQMDKFLFISSMITQRLTGVFSTDRTMAGTSMMTDLQSQTWDSEVLKVLGLQSSHFPPMVNAGEKIGNLSTALCQQLGLNPIPVISCGHDTQFAVFGSGAGINQPVLSSGTWEILMARTEQANPRFEFIAQGLTTEFDALPLCFNPAVQWLGSGVLEWVGKTFFADVRGSAQYYTTMMNEAEVAPVGSQGIRFSGKFNPADNGQGFGQISGLSMHTQRGEIYRAVLEHLAYRLKAGLDILQQVSHFNAESLICVGGGSKNALWNQIRADVLNLPIDVVDVAESTVLGAAMFTLAGVGVYDNVVQAQQQMQPRKQRILPSNHTALYQQLYQQHREDLQC</sequence>